<dbReference type="Proteomes" id="UP000241818">
    <property type="component" value="Unassembled WGS sequence"/>
</dbReference>
<dbReference type="AlphaFoldDB" id="A0A2T3B7G9"/>
<dbReference type="GeneID" id="36577194"/>
<keyword evidence="3" id="KW-1185">Reference proteome</keyword>
<dbReference type="STRING" id="857342.A0A2T3B7G9"/>
<dbReference type="SUPFAM" id="SSF56112">
    <property type="entry name" value="Protein kinase-like (PK-like)"/>
    <property type="match status" value="1"/>
</dbReference>
<dbReference type="InterPro" id="IPR051678">
    <property type="entry name" value="AGP_Transferase"/>
</dbReference>
<reference evidence="2 3" key="1">
    <citation type="journal article" date="2018" name="New Phytol.">
        <title>Comparative genomics and transcriptomics depict ericoid mycorrhizal fungi as versatile saprotrophs and plant mutualists.</title>
        <authorList>
            <person name="Martino E."/>
            <person name="Morin E."/>
            <person name="Grelet G.A."/>
            <person name="Kuo A."/>
            <person name="Kohler A."/>
            <person name="Daghino S."/>
            <person name="Barry K.W."/>
            <person name="Cichocki N."/>
            <person name="Clum A."/>
            <person name="Dockter R.B."/>
            <person name="Hainaut M."/>
            <person name="Kuo R.C."/>
            <person name="LaButti K."/>
            <person name="Lindahl B.D."/>
            <person name="Lindquist E.A."/>
            <person name="Lipzen A."/>
            <person name="Khouja H.R."/>
            <person name="Magnuson J."/>
            <person name="Murat C."/>
            <person name="Ohm R.A."/>
            <person name="Singer S.W."/>
            <person name="Spatafora J.W."/>
            <person name="Wang M."/>
            <person name="Veneault-Fourrey C."/>
            <person name="Henrissat B."/>
            <person name="Grigoriev I.V."/>
            <person name="Martin F.M."/>
            <person name="Perotto S."/>
        </authorList>
    </citation>
    <scope>NUCLEOTIDE SEQUENCE [LARGE SCALE GENOMIC DNA]</scope>
    <source>
        <strain evidence="2 3">ATCC 22711</strain>
    </source>
</reference>
<proteinExistence type="predicted"/>
<dbReference type="PANTHER" id="PTHR21310:SF58">
    <property type="entry name" value="AMINOGLYCOSIDE PHOSPHOTRANSFERASE DOMAIN-CONTAINING PROTEIN"/>
    <property type="match status" value="1"/>
</dbReference>
<dbReference type="RefSeq" id="XP_024722851.1">
    <property type="nucleotide sequence ID" value="XM_024869113.1"/>
</dbReference>
<sequence length="535" mass="61433">MATESDKTLALRIINQAKLGHPDLPLVESFLHDAIDGDQAARYLLQTCTDDTTGAKFSRFVEDWKALVKQFYVENPRSDYLDSTTRRTIAQRDDYRCCITGKRGRFWNSWDVFPIIPLTAFYIRERRLYDILAAFTTPSHRDLLLSTKEGNEKDFIRNHWTLSKEAAEVFSRGEIRLESLGATKYDIRYNSIGGKPPAIYTSERPLNWRCDLYDHTNSSIDSPDPQLLQIHCRLSRALKWTSIADNMKRNPHRPPRIQKTTSTHLTRAIAKGFLAVWLKFPGVIRLQAYKLLRAAGSYLYGSTTMAVQRLPFGMYLKHGPEIYSEGHAGEFNALRLVRSRTSIPVPYPIDLISSATDSFLVTSRMEGEPAGLCIDECSDEEMSLMAQDLRSWIAELRAIKALTGSSHAISNASGGACLDYRISSEPVGPFHNEKEFSESLRLGILPNLVHRDDHQIVFTHADLNLRNILVKDGRISGIVDWENAGWYPEYWEYTKCYFGVRLTQRWLRMVDTVFENKYGEELEIERQYWPYVCPF</sequence>
<dbReference type="InterPro" id="IPR011009">
    <property type="entry name" value="Kinase-like_dom_sf"/>
</dbReference>
<organism evidence="2 3">
    <name type="scientific">Amorphotheca resinae ATCC 22711</name>
    <dbReference type="NCBI Taxonomy" id="857342"/>
    <lineage>
        <taxon>Eukaryota</taxon>
        <taxon>Fungi</taxon>
        <taxon>Dikarya</taxon>
        <taxon>Ascomycota</taxon>
        <taxon>Pezizomycotina</taxon>
        <taxon>Leotiomycetes</taxon>
        <taxon>Helotiales</taxon>
        <taxon>Amorphothecaceae</taxon>
        <taxon>Amorphotheca</taxon>
    </lineage>
</organism>
<evidence type="ECO:0000313" key="3">
    <source>
        <dbReference type="Proteomes" id="UP000241818"/>
    </source>
</evidence>
<dbReference type="PANTHER" id="PTHR21310">
    <property type="entry name" value="AMINOGLYCOSIDE PHOSPHOTRANSFERASE-RELATED-RELATED"/>
    <property type="match status" value="1"/>
</dbReference>
<gene>
    <name evidence="2" type="ORF">M430DRAFT_64521</name>
</gene>
<evidence type="ECO:0000259" key="1">
    <source>
        <dbReference type="Pfam" id="PF01636"/>
    </source>
</evidence>
<dbReference type="EMBL" id="KZ679008">
    <property type="protein sequence ID" value="PSS22805.1"/>
    <property type="molecule type" value="Genomic_DNA"/>
</dbReference>
<name>A0A2T3B7G9_AMORE</name>
<dbReference type="CDD" id="cd05120">
    <property type="entry name" value="APH_ChoK_like"/>
    <property type="match status" value="1"/>
</dbReference>
<dbReference type="OrthoDB" id="3250044at2759"/>
<feature type="domain" description="Aminoglycoside phosphotransferase" evidence="1">
    <location>
        <begin position="328"/>
        <end position="508"/>
    </location>
</feature>
<evidence type="ECO:0000313" key="2">
    <source>
        <dbReference type="EMBL" id="PSS22805.1"/>
    </source>
</evidence>
<dbReference type="InterPro" id="IPR002575">
    <property type="entry name" value="Aminoglycoside_PTrfase"/>
</dbReference>
<dbReference type="InParanoid" id="A0A2T3B7G9"/>
<dbReference type="Gene3D" id="3.90.1200.10">
    <property type="match status" value="1"/>
</dbReference>
<accession>A0A2T3B7G9</accession>
<protein>
    <recommendedName>
        <fullName evidence="1">Aminoglycoside phosphotransferase domain-containing protein</fullName>
    </recommendedName>
</protein>
<dbReference type="Pfam" id="PF01636">
    <property type="entry name" value="APH"/>
    <property type="match status" value="1"/>
</dbReference>